<reference evidence="3" key="1">
    <citation type="submission" date="2016-10" db="EMBL/GenBank/DDBJ databases">
        <authorList>
            <person name="Varghese N."/>
            <person name="Submissions S."/>
        </authorList>
    </citation>
    <scope>NUCLEOTIDE SEQUENCE [LARGE SCALE GENOMIC DNA]</scope>
    <source>
        <strain evidence="3">DSM 16858</strain>
    </source>
</reference>
<feature type="domain" description="DUF3616" evidence="1">
    <location>
        <begin position="142"/>
        <end position="271"/>
    </location>
</feature>
<dbReference type="Proteomes" id="UP000199181">
    <property type="component" value="Unassembled WGS sequence"/>
</dbReference>
<dbReference type="AlphaFoldDB" id="A0A1I0K318"/>
<dbReference type="Pfam" id="PF12275">
    <property type="entry name" value="DUF3616"/>
    <property type="match status" value="1"/>
</dbReference>
<dbReference type="RefSeq" id="WP_093522232.1">
    <property type="nucleotide sequence ID" value="NZ_FOIJ01000009.1"/>
</dbReference>
<protein>
    <recommendedName>
        <fullName evidence="1">DUF3616 domain-containing protein</fullName>
    </recommendedName>
</protein>
<proteinExistence type="predicted"/>
<organism evidence="2 3">
    <name type="scientific">Stigmatella erecta</name>
    <dbReference type="NCBI Taxonomy" id="83460"/>
    <lineage>
        <taxon>Bacteria</taxon>
        <taxon>Pseudomonadati</taxon>
        <taxon>Myxococcota</taxon>
        <taxon>Myxococcia</taxon>
        <taxon>Myxococcales</taxon>
        <taxon>Cystobacterineae</taxon>
        <taxon>Archangiaceae</taxon>
        <taxon>Stigmatella</taxon>
    </lineage>
</organism>
<dbReference type="EMBL" id="FOIJ01000009">
    <property type="protein sequence ID" value="SEU18145.1"/>
    <property type="molecule type" value="Genomic_DNA"/>
</dbReference>
<gene>
    <name evidence="2" type="ORF">SAMN05443639_10946</name>
</gene>
<dbReference type="InterPro" id="IPR022060">
    <property type="entry name" value="DUF3616"/>
</dbReference>
<evidence type="ECO:0000313" key="2">
    <source>
        <dbReference type="EMBL" id="SEU18145.1"/>
    </source>
</evidence>
<accession>A0A1I0K318</accession>
<keyword evidence="3" id="KW-1185">Reference proteome</keyword>
<evidence type="ECO:0000313" key="3">
    <source>
        <dbReference type="Proteomes" id="UP000199181"/>
    </source>
</evidence>
<name>A0A1I0K318_9BACT</name>
<sequence>MFLTMFTVTAALATASGEGAPSSKTLTFEGACDASGAVVLGKDLFIVGDDEDNMLRVYDSRPGGRPVHAADVSKALRIASGKNPSPETDIEAATDIPPLAFWLTSHGRKSSGKQDPNRFRFFATRASPDGQSLQLEGKPYTRLLEDLLAAPQLKGFGLASAAQRAPKEPGGFNIEGMTAMEDGTSLLIGFRNPIPEGKAITIALLNPVEMVKGSPARLGEARLLDLEGLGIRSISRWRGQYLFIAGSSSSEGTSRLFTWDGKAGTPTRVESADFTGLNPEAFVTFEDKEEILILSDDGTRLIDGTECKRLKDPAKKQFRGFWLRVPQAAPPRDG</sequence>
<evidence type="ECO:0000259" key="1">
    <source>
        <dbReference type="Pfam" id="PF12275"/>
    </source>
</evidence>